<dbReference type="EMBL" id="BMAW01096587">
    <property type="protein sequence ID" value="GFS75343.1"/>
    <property type="molecule type" value="Genomic_DNA"/>
</dbReference>
<keyword evidence="1" id="KW-1015">Disulfide bond</keyword>
<dbReference type="PROSITE" id="PS51034">
    <property type="entry name" value="ZP_2"/>
    <property type="match status" value="1"/>
</dbReference>
<feature type="domain" description="ZP" evidence="3">
    <location>
        <begin position="88"/>
        <end position="319"/>
    </location>
</feature>
<keyword evidence="5" id="KW-1185">Reference proteome</keyword>
<dbReference type="AlphaFoldDB" id="A0A8X6T3Y4"/>
<reference evidence="4" key="1">
    <citation type="submission" date="2020-08" db="EMBL/GenBank/DDBJ databases">
        <title>Multicomponent nature underlies the extraordinary mechanical properties of spider dragline silk.</title>
        <authorList>
            <person name="Kono N."/>
            <person name="Nakamura H."/>
            <person name="Mori M."/>
            <person name="Yoshida Y."/>
            <person name="Ohtoshi R."/>
            <person name="Malay A.D."/>
            <person name="Moran D.A.P."/>
            <person name="Tomita M."/>
            <person name="Numata K."/>
            <person name="Arakawa K."/>
        </authorList>
    </citation>
    <scope>NUCLEOTIDE SEQUENCE</scope>
</reference>
<dbReference type="InterPro" id="IPR055355">
    <property type="entry name" value="ZP-C"/>
</dbReference>
<sequence length="404" mass="45402">MFKKFEQREDVFSTWSDHPVEDDWLILSEFGDSNPRSAGGSVIKAFQRMSSWWNTVAFYNSVLTFTERNANSEKPFHRTRRILLVEAACSKHTLMGRIQFRDPFHGSVYVRNFPFECMAVGDGTRALSIVFGIDRCGTQHIKMEDGQSRYEAIVYVQFANNTQRGSDESIRLSCVPRDVVLVSQLGSNSKNAPKAFEGRLDLLSGGTLTRQVREGVELKVEVTAKHPAGFDVRVVNCVASDGSEHNQKLLIDSDGCSVDSNIMENFRENQKSKTTSKTLHSMLRAFRFPRRSVLHIRCSVILCNATCIREDCEVLEDRKVPDNLTDGVDTVHVSCWVKVLQGKPNSNASPFAAGGNKEEQLCLNSTRVLVLISVLLSVLLVSLVVTICTCVRAKELRRRLMERS</sequence>
<evidence type="ECO:0000313" key="4">
    <source>
        <dbReference type="EMBL" id="GFS75343.1"/>
    </source>
</evidence>
<proteinExistence type="predicted"/>
<keyword evidence="2" id="KW-0812">Transmembrane</keyword>
<name>A0A8X6T3Y4_NEPPI</name>
<dbReference type="Pfam" id="PF00100">
    <property type="entry name" value="Zona_pellucida"/>
    <property type="match status" value="1"/>
</dbReference>
<dbReference type="SMART" id="SM00241">
    <property type="entry name" value="ZP"/>
    <property type="match status" value="1"/>
</dbReference>
<dbReference type="InterPro" id="IPR042235">
    <property type="entry name" value="ZP-C_dom"/>
</dbReference>
<keyword evidence="2" id="KW-0472">Membrane</keyword>
<evidence type="ECO:0000259" key="3">
    <source>
        <dbReference type="PROSITE" id="PS51034"/>
    </source>
</evidence>
<evidence type="ECO:0000256" key="2">
    <source>
        <dbReference type="SAM" id="Phobius"/>
    </source>
</evidence>
<keyword evidence="2" id="KW-1133">Transmembrane helix</keyword>
<dbReference type="Proteomes" id="UP000887013">
    <property type="component" value="Unassembled WGS sequence"/>
</dbReference>
<dbReference type="PANTHER" id="PTHR46560">
    <property type="entry name" value="CYPHER, ISOFORM B"/>
    <property type="match status" value="1"/>
</dbReference>
<evidence type="ECO:0000256" key="1">
    <source>
        <dbReference type="ARBA" id="ARBA00023157"/>
    </source>
</evidence>
<organism evidence="4 5">
    <name type="scientific">Nephila pilipes</name>
    <name type="common">Giant wood spider</name>
    <name type="synonym">Nephila maculata</name>
    <dbReference type="NCBI Taxonomy" id="299642"/>
    <lineage>
        <taxon>Eukaryota</taxon>
        <taxon>Metazoa</taxon>
        <taxon>Ecdysozoa</taxon>
        <taxon>Arthropoda</taxon>
        <taxon>Chelicerata</taxon>
        <taxon>Arachnida</taxon>
        <taxon>Araneae</taxon>
        <taxon>Araneomorphae</taxon>
        <taxon>Entelegynae</taxon>
        <taxon>Araneoidea</taxon>
        <taxon>Nephilidae</taxon>
        <taxon>Nephila</taxon>
    </lineage>
</organism>
<dbReference type="Gene3D" id="2.60.40.4100">
    <property type="entry name" value="Zona pellucida, ZP-C domain"/>
    <property type="match status" value="1"/>
</dbReference>
<protein>
    <submittedName>
        <fullName evidence="4">ZP domain-containing protein</fullName>
    </submittedName>
</protein>
<dbReference type="InterPro" id="IPR001507">
    <property type="entry name" value="ZP_dom"/>
</dbReference>
<comment type="caution">
    <text evidence="4">The sequence shown here is derived from an EMBL/GenBank/DDBJ whole genome shotgun (WGS) entry which is preliminary data.</text>
</comment>
<accession>A0A8X6T3Y4</accession>
<evidence type="ECO:0000313" key="5">
    <source>
        <dbReference type="Proteomes" id="UP000887013"/>
    </source>
</evidence>
<dbReference type="PANTHER" id="PTHR46560:SF5">
    <property type="entry name" value="CYPHER, ISOFORM B"/>
    <property type="match status" value="1"/>
</dbReference>
<gene>
    <name evidence="4" type="primary">AVEN_114962_1</name>
    <name evidence="4" type="ORF">NPIL_126031</name>
</gene>
<dbReference type="OrthoDB" id="6351704at2759"/>
<feature type="transmembrane region" description="Helical" evidence="2">
    <location>
        <begin position="368"/>
        <end position="391"/>
    </location>
</feature>